<feature type="domain" description="DUF4806" evidence="1">
    <location>
        <begin position="2"/>
        <end position="67"/>
    </location>
</feature>
<keyword evidence="3" id="KW-1185">Reference proteome</keyword>
<dbReference type="Pfam" id="PF16064">
    <property type="entry name" value="DUF4806"/>
    <property type="match status" value="1"/>
</dbReference>
<evidence type="ECO:0000259" key="1">
    <source>
        <dbReference type="Pfam" id="PF16064"/>
    </source>
</evidence>
<evidence type="ECO:0000313" key="2">
    <source>
        <dbReference type="EnsemblMetazoa" id="AEPI008305-PA"/>
    </source>
</evidence>
<dbReference type="Proteomes" id="UP000075885">
    <property type="component" value="Unassembled WGS sequence"/>
</dbReference>
<dbReference type="AlphaFoldDB" id="A0A182PMY1"/>
<dbReference type="VEuPathDB" id="VectorBase:AEPI008305"/>
<proteinExistence type="predicted"/>
<reference evidence="3" key="1">
    <citation type="submission" date="2013-03" db="EMBL/GenBank/DDBJ databases">
        <title>The Genome Sequence of Anopheles epiroticus epiroticus2.</title>
        <authorList>
            <consortium name="The Broad Institute Genomics Platform"/>
            <person name="Neafsey D.E."/>
            <person name="Howell P."/>
            <person name="Walker B."/>
            <person name="Young S.K."/>
            <person name="Zeng Q."/>
            <person name="Gargeya S."/>
            <person name="Fitzgerald M."/>
            <person name="Haas B."/>
            <person name="Abouelleil A."/>
            <person name="Allen A.W."/>
            <person name="Alvarado L."/>
            <person name="Arachchi H.M."/>
            <person name="Berlin A.M."/>
            <person name="Chapman S.B."/>
            <person name="Gainer-Dewar J."/>
            <person name="Goldberg J."/>
            <person name="Griggs A."/>
            <person name="Gujja S."/>
            <person name="Hansen M."/>
            <person name="Howarth C."/>
            <person name="Imamovic A."/>
            <person name="Ireland A."/>
            <person name="Larimer J."/>
            <person name="McCowan C."/>
            <person name="Murphy C."/>
            <person name="Pearson M."/>
            <person name="Poon T.W."/>
            <person name="Priest M."/>
            <person name="Roberts A."/>
            <person name="Saif S."/>
            <person name="Shea T."/>
            <person name="Sisk P."/>
            <person name="Sykes S."/>
            <person name="Wortman J."/>
            <person name="Nusbaum C."/>
            <person name="Birren B."/>
        </authorList>
    </citation>
    <scope>NUCLEOTIDE SEQUENCE [LARGE SCALE GENOMIC DNA]</scope>
    <source>
        <strain evidence="3">Epiroticus2</strain>
    </source>
</reference>
<organism evidence="2 3">
    <name type="scientific">Anopheles epiroticus</name>
    <dbReference type="NCBI Taxonomy" id="199890"/>
    <lineage>
        <taxon>Eukaryota</taxon>
        <taxon>Metazoa</taxon>
        <taxon>Ecdysozoa</taxon>
        <taxon>Arthropoda</taxon>
        <taxon>Hexapoda</taxon>
        <taxon>Insecta</taxon>
        <taxon>Pterygota</taxon>
        <taxon>Neoptera</taxon>
        <taxon>Endopterygota</taxon>
        <taxon>Diptera</taxon>
        <taxon>Nematocera</taxon>
        <taxon>Culicoidea</taxon>
        <taxon>Culicidae</taxon>
        <taxon>Anophelinae</taxon>
        <taxon>Anopheles</taxon>
    </lineage>
</organism>
<protein>
    <submittedName>
        <fullName evidence="2">DUF4806 domain-containing protein</fullName>
    </submittedName>
</protein>
<sequence length="118" mass="14354">MNPTVRLQYIRYLALKKPPNERISACFKQFFSPWSLYNFNWQKTADPDRRKQSMREFKLFTECMIEAWSSSHELDEAQLFAELQIALTEAHESINQSHYKRRKRSEMIQMMLRQKFVK</sequence>
<evidence type="ECO:0000313" key="3">
    <source>
        <dbReference type="Proteomes" id="UP000075885"/>
    </source>
</evidence>
<dbReference type="InterPro" id="IPR032071">
    <property type="entry name" value="DUF4806"/>
</dbReference>
<reference evidence="2" key="2">
    <citation type="submission" date="2020-05" db="UniProtKB">
        <authorList>
            <consortium name="EnsemblMetazoa"/>
        </authorList>
    </citation>
    <scope>IDENTIFICATION</scope>
    <source>
        <strain evidence="2">Epiroticus2</strain>
    </source>
</reference>
<name>A0A182PMY1_9DIPT</name>
<accession>A0A182PMY1</accession>
<dbReference type="EnsemblMetazoa" id="AEPI008305-RA">
    <property type="protein sequence ID" value="AEPI008305-PA"/>
    <property type="gene ID" value="AEPI008305"/>
</dbReference>